<keyword evidence="1" id="KW-0433">Leucine-rich repeat</keyword>
<reference evidence="7" key="1">
    <citation type="journal article" date="2014" name="Science">
        <title>The coffee genome provides insight into the convergent evolution of caffeine biosynthesis.</title>
        <authorList>
            <person name="Denoeud F."/>
            <person name="Carretero-Paulet L."/>
            <person name="Dereeper A."/>
            <person name="Droc G."/>
            <person name="Guyot R."/>
            <person name="Pietrella M."/>
            <person name="Zheng C."/>
            <person name="Alberti A."/>
            <person name="Anthony F."/>
            <person name="Aprea G."/>
            <person name="Aury J.M."/>
            <person name="Bento P."/>
            <person name="Bernard M."/>
            <person name="Bocs S."/>
            <person name="Campa C."/>
            <person name="Cenci A."/>
            <person name="Combes M.C."/>
            <person name="Crouzillat D."/>
            <person name="Da Silva C."/>
            <person name="Daddiego L."/>
            <person name="De Bellis F."/>
            <person name="Dussert S."/>
            <person name="Garsmeur O."/>
            <person name="Gayraud T."/>
            <person name="Guignon V."/>
            <person name="Jahn K."/>
            <person name="Jamilloux V."/>
            <person name="Joet T."/>
            <person name="Labadie K."/>
            <person name="Lan T."/>
            <person name="Leclercq J."/>
            <person name="Lepelley M."/>
            <person name="Leroy T."/>
            <person name="Li L.T."/>
            <person name="Librado P."/>
            <person name="Lopez L."/>
            <person name="Munoz A."/>
            <person name="Noel B."/>
            <person name="Pallavicini A."/>
            <person name="Perrotta G."/>
            <person name="Poncet V."/>
            <person name="Pot D."/>
            <person name="Priyono X."/>
            <person name="Rigoreau M."/>
            <person name="Rouard M."/>
            <person name="Rozas J."/>
            <person name="Tranchant-Dubreuil C."/>
            <person name="VanBuren R."/>
            <person name="Zhang Q."/>
            <person name="Andrade A.C."/>
            <person name="Argout X."/>
            <person name="Bertrand B."/>
            <person name="de Kochko A."/>
            <person name="Graziosi G."/>
            <person name="Henry R.J."/>
            <person name="Jayarama X."/>
            <person name="Ming R."/>
            <person name="Nagai C."/>
            <person name="Rounsley S."/>
            <person name="Sankoff D."/>
            <person name="Giuliano G."/>
            <person name="Albert V.A."/>
            <person name="Wincker P."/>
            <person name="Lashermes P."/>
        </authorList>
    </citation>
    <scope>NUCLEOTIDE SEQUENCE [LARGE SCALE GENOMIC DNA]</scope>
    <source>
        <strain evidence="7">cv. DH200-94</strain>
    </source>
</reference>
<dbReference type="InterPro" id="IPR032675">
    <property type="entry name" value="LRR_dom_sf"/>
</dbReference>
<evidence type="ECO:0000256" key="3">
    <source>
        <dbReference type="ARBA" id="ARBA00022737"/>
    </source>
</evidence>
<dbReference type="Gene3D" id="3.80.10.10">
    <property type="entry name" value="Ribonuclease Inhibitor"/>
    <property type="match status" value="2"/>
</dbReference>
<feature type="domain" description="Leucine-rich repeat-containing N-terminal plant-type" evidence="5">
    <location>
        <begin position="36"/>
        <end position="74"/>
    </location>
</feature>
<keyword evidence="2 4" id="KW-0732">Signal</keyword>
<dbReference type="PANTHER" id="PTHR48060:SF21">
    <property type="entry name" value="L DOMAIN-LIKE PROTEIN"/>
    <property type="match status" value="1"/>
</dbReference>
<dbReference type="AlphaFoldDB" id="A0A068VH75"/>
<evidence type="ECO:0000256" key="2">
    <source>
        <dbReference type="ARBA" id="ARBA00022729"/>
    </source>
</evidence>
<dbReference type="InterPro" id="IPR013210">
    <property type="entry name" value="LRR_N_plant-typ"/>
</dbReference>
<keyword evidence="7" id="KW-1185">Reference proteome</keyword>
<evidence type="ECO:0000313" key="6">
    <source>
        <dbReference type="EMBL" id="CDP19929.1"/>
    </source>
</evidence>
<dbReference type="Proteomes" id="UP000295252">
    <property type="component" value="Chromosome X"/>
</dbReference>
<evidence type="ECO:0000313" key="7">
    <source>
        <dbReference type="Proteomes" id="UP000295252"/>
    </source>
</evidence>
<dbReference type="Pfam" id="PF00560">
    <property type="entry name" value="LRR_1"/>
    <property type="match status" value="1"/>
</dbReference>
<dbReference type="SUPFAM" id="SSF52058">
    <property type="entry name" value="L domain-like"/>
    <property type="match status" value="1"/>
</dbReference>
<gene>
    <name evidence="6" type="ORF">GSCOC_T00006911001</name>
</gene>
<dbReference type="PANTHER" id="PTHR48060">
    <property type="entry name" value="DNA DAMAGE-REPAIR/TOLERATION PROTEIN DRT100"/>
    <property type="match status" value="1"/>
</dbReference>
<name>A0A068VH75_COFCA</name>
<dbReference type="InParanoid" id="A0A068VH75"/>
<evidence type="ECO:0000256" key="1">
    <source>
        <dbReference type="ARBA" id="ARBA00022614"/>
    </source>
</evidence>
<keyword evidence="3" id="KW-0677">Repeat</keyword>
<dbReference type="OMA" id="LEFSAMQ"/>
<feature type="chain" id="PRO_5001655897" description="Leucine-rich repeat-containing N-terminal plant-type domain-containing protein" evidence="4">
    <location>
        <begin position="30"/>
        <end position="245"/>
    </location>
</feature>
<dbReference type="Gramene" id="CDP19929">
    <property type="protein sequence ID" value="CDP19929"/>
    <property type="gene ID" value="GSCOC_T00006911001"/>
</dbReference>
<sequence length="245" mass="27963">MWAYLSSTLANIFLLLLVAMNFPVNLASAAKQFQNETDSLALLELKKQIHDDPFGVLNSWIHSQHHCQWEGVTCGTRHERVIALTLRESHLILSLISTLCNATTLYYLDLSFNQFEGGNILDNVLMNCQYLQYLDISHNNFTGFISPLVLQMHPSLTYLKFGENSFSRSLPPEVGKLIHLVEFNVSHNQLAGDVPISLADLITLTGPIPKELEKLHYLRYLNLSITTLRVRYRTLEFSAMQVKYH</sequence>
<dbReference type="Pfam" id="PF08263">
    <property type="entry name" value="LRRNT_2"/>
    <property type="match status" value="1"/>
</dbReference>
<dbReference type="PhylomeDB" id="A0A068VH75"/>
<evidence type="ECO:0000256" key="4">
    <source>
        <dbReference type="SAM" id="SignalP"/>
    </source>
</evidence>
<accession>A0A068VH75</accession>
<organism evidence="6 7">
    <name type="scientific">Coffea canephora</name>
    <name type="common">Robusta coffee</name>
    <dbReference type="NCBI Taxonomy" id="49390"/>
    <lineage>
        <taxon>Eukaryota</taxon>
        <taxon>Viridiplantae</taxon>
        <taxon>Streptophyta</taxon>
        <taxon>Embryophyta</taxon>
        <taxon>Tracheophyta</taxon>
        <taxon>Spermatophyta</taxon>
        <taxon>Magnoliopsida</taxon>
        <taxon>eudicotyledons</taxon>
        <taxon>Gunneridae</taxon>
        <taxon>Pentapetalae</taxon>
        <taxon>asterids</taxon>
        <taxon>lamiids</taxon>
        <taxon>Gentianales</taxon>
        <taxon>Rubiaceae</taxon>
        <taxon>Ixoroideae</taxon>
        <taxon>Gardenieae complex</taxon>
        <taxon>Bertiereae - Coffeeae clade</taxon>
        <taxon>Coffeeae</taxon>
        <taxon>Coffea</taxon>
    </lineage>
</organism>
<evidence type="ECO:0000259" key="5">
    <source>
        <dbReference type="Pfam" id="PF08263"/>
    </source>
</evidence>
<dbReference type="EMBL" id="HG739875">
    <property type="protein sequence ID" value="CDP19929.1"/>
    <property type="molecule type" value="Genomic_DNA"/>
</dbReference>
<protein>
    <recommendedName>
        <fullName evidence="5">Leucine-rich repeat-containing N-terminal plant-type domain-containing protein</fullName>
    </recommendedName>
</protein>
<proteinExistence type="predicted"/>
<feature type="signal peptide" evidence="4">
    <location>
        <begin position="1"/>
        <end position="29"/>
    </location>
</feature>
<dbReference type="InterPro" id="IPR053211">
    <property type="entry name" value="DNA_repair-toleration"/>
</dbReference>
<dbReference type="InterPro" id="IPR001611">
    <property type="entry name" value="Leu-rich_rpt"/>
</dbReference>
<dbReference type="STRING" id="49390.A0A068VH75"/>